<sequence>MTDGGFGMSSKSEGGPQQIRARYLVRCTPGLSHCVPLRSQRCQRQRNRGSSRALVRKWPAKPELAVLGNQQQRAAIAFRAGRERRSKVRRNSSSSPFTTNILTTYRSILHLHRLPSENLHREALRLACLSRPFHPSFYNILFRSHFPVKTPAWLGLHSPFARRTPRAVALRSAASFCGFLFPLPSKTPSSIDRIPPRPRVNPSIHLKFLYLLPPRASRFCRTPSYLLQERNEGILISHGTNGGANRCEFVANAVISSSPGFPISIEPLKHIPLVSCLIAGCCDVI</sequence>
<dbReference type="AlphaFoldDB" id="A0A0A2VIM4"/>
<name>A0A0A2VIM4_PARBA</name>
<reference evidence="1 2" key="1">
    <citation type="journal article" date="2011" name="PLoS Genet.">
        <title>Comparative genomic analysis of human fungal pathogens causing paracoccidioidomycosis.</title>
        <authorList>
            <person name="Desjardins C.A."/>
            <person name="Champion M.D."/>
            <person name="Holder J.W."/>
            <person name="Muszewska A."/>
            <person name="Goldberg J."/>
            <person name="Bailao A.M."/>
            <person name="Brigido M.M."/>
            <person name="Ferreira M.E."/>
            <person name="Garcia A.M."/>
            <person name="Grynberg M."/>
            <person name="Gujja S."/>
            <person name="Heiman D.I."/>
            <person name="Henn M.R."/>
            <person name="Kodira C.D."/>
            <person name="Leon-Narvaez H."/>
            <person name="Longo L.V."/>
            <person name="Ma L.J."/>
            <person name="Malavazi I."/>
            <person name="Matsuo A.L."/>
            <person name="Morais F.V."/>
            <person name="Pereira M."/>
            <person name="Rodriguez-Brito S."/>
            <person name="Sakthikumar S."/>
            <person name="Salem-Izacc S.M."/>
            <person name="Sykes S.M."/>
            <person name="Teixeira M.M."/>
            <person name="Vallejo M.C."/>
            <person name="Walter M.E."/>
            <person name="Yandava C."/>
            <person name="Young S."/>
            <person name="Zeng Q."/>
            <person name="Zucker J."/>
            <person name="Felipe M.S."/>
            <person name="Goldman G.H."/>
            <person name="Haas B.J."/>
            <person name="McEwen J.G."/>
            <person name="Nino-Vega G."/>
            <person name="Puccia R."/>
            <person name="San-Blas G."/>
            <person name="Soares C.M."/>
            <person name="Birren B.W."/>
            <person name="Cuomo C.A."/>
        </authorList>
    </citation>
    <scope>NUCLEOTIDE SEQUENCE [LARGE SCALE GENOMIC DNA]</scope>
    <source>
        <strain evidence="2">ATCC MYA-826 / Pb01</strain>
    </source>
</reference>
<evidence type="ECO:0000313" key="2">
    <source>
        <dbReference type="Proteomes" id="UP000002059"/>
    </source>
</evidence>
<protein>
    <submittedName>
        <fullName evidence="1">Uncharacterized protein</fullName>
    </submittedName>
</protein>
<dbReference type="EMBL" id="KN294027">
    <property type="protein sequence ID" value="KGQ00764.1"/>
    <property type="molecule type" value="Genomic_DNA"/>
</dbReference>
<proteinExistence type="predicted"/>
<organism evidence="1 2">
    <name type="scientific">Paracoccidioides lutzii (strain ATCC MYA-826 / Pb01)</name>
    <name type="common">Paracoccidioides brasiliensis</name>
    <dbReference type="NCBI Taxonomy" id="502779"/>
    <lineage>
        <taxon>Eukaryota</taxon>
        <taxon>Fungi</taxon>
        <taxon>Dikarya</taxon>
        <taxon>Ascomycota</taxon>
        <taxon>Pezizomycotina</taxon>
        <taxon>Eurotiomycetes</taxon>
        <taxon>Eurotiomycetidae</taxon>
        <taxon>Onygenales</taxon>
        <taxon>Ajellomycetaceae</taxon>
        <taxon>Paracoccidioides</taxon>
    </lineage>
</organism>
<keyword evidence="2" id="KW-1185">Reference proteome</keyword>
<dbReference type="RefSeq" id="XP_015702342.1">
    <property type="nucleotide sequence ID" value="XM_015848052.1"/>
</dbReference>
<gene>
    <name evidence="1" type="ORF">PAAG_12577</name>
</gene>
<dbReference type="VEuPathDB" id="FungiDB:PAAG_12577"/>
<accession>A0A0A2VIM4</accession>
<dbReference type="Proteomes" id="UP000002059">
    <property type="component" value="Partially assembled WGS sequence"/>
</dbReference>
<dbReference type="KEGG" id="pbl:PAAG_12577"/>
<dbReference type="GeneID" id="26971181"/>
<dbReference type="OrthoDB" id="10569181at2759"/>
<evidence type="ECO:0000313" key="1">
    <source>
        <dbReference type="EMBL" id="KGQ00764.1"/>
    </source>
</evidence>
<dbReference type="HOGENOM" id="CLU_976948_0_0_1"/>